<organism evidence="3 4">
    <name type="scientific">Microctonus aethiopoides</name>
    <dbReference type="NCBI Taxonomy" id="144406"/>
    <lineage>
        <taxon>Eukaryota</taxon>
        <taxon>Metazoa</taxon>
        <taxon>Ecdysozoa</taxon>
        <taxon>Arthropoda</taxon>
        <taxon>Hexapoda</taxon>
        <taxon>Insecta</taxon>
        <taxon>Pterygota</taxon>
        <taxon>Neoptera</taxon>
        <taxon>Endopterygota</taxon>
        <taxon>Hymenoptera</taxon>
        <taxon>Apocrita</taxon>
        <taxon>Ichneumonoidea</taxon>
        <taxon>Braconidae</taxon>
        <taxon>Euphorinae</taxon>
        <taxon>Microctonus</taxon>
    </lineage>
</organism>
<dbReference type="InterPro" id="IPR018631">
    <property type="entry name" value="AAA-ATPase-like_dom"/>
</dbReference>
<evidence type="ECO:0000259" key="2">
    <source>
        <dbReference type="Pfam" id="PF09820"/>
    </source>
</evidence>
<feature type="compositionally biased region" description="Polar residues" evidence="1">
    <location>
        <begin position="18"/>
        <end position="29"/>
    </location>
</feature>
<dbReference type="PANTHER" id="PTHR34825">
    <property type="entry name" value="CONSERVED PROTEIN, WITH A WEAK D-GALACTARATE DEHYDRATASE/ALTRONATE HYDROLASE DOMAIN"/>
    <property type="match status" value="1"/>
</dbReference>
<protein>
    <recommendedName>
        <fullName evidence="2">AAA-ATPase-like domain-containing protein</fullName>
    </recommendedName>
</protein>
<dbReference type="InterPro" id="IPR027417">
    <property type="entry name" value="P-loop_NTPase"/>
</dbReference>
<dbReference type="SUPFAM" id="SSF52540">
    <property type="entry name" value="P-loop containing nucleoside triphosphate hydrolases"/>
    <property type="match status" value="1"/>
</dbReference>
<name>A0AA39KX99_9HYME</name>
<proteinExistence type="predicted"/>
<evidence type="ECO:0000256" key="1">
    <source>
        <dbReference type="SAM" id="MobiDB-lite"/>
    </source>
</evidence>
<dbReference type="Proteomes" id="UP001168990">
    <property type="component" value="Unassembled WGS sequence"/>
</dbReference>
<dbReference type="Pfam" id="PF09820">
    <property type="entry name" value="AAA-ATPase_like"/>
    <property type="match status" value="1"/>
</dbReference>
<reference evidence="3" key="1">
    <citation type="journal article" date="2023" name="bioRxiv">
        <title>Scaffold-level genome assemblies of two parasitoid biocontrol wasps reveal the parthenogenesis mechanism and an associated novel virus.</title>
        <authorList>
            <person name="Inwood S."/>
            <person name="Skelly J."/>
            <person name="Guhlin J."/>
            <person name="Harrop T."/>
            <person name="Goldson S."/>
            <person name="Dearden P."/>
        </authorList>
    </citation>
    <scope>NUCLEOTIDE SEQUENCE</scope>
    <source>
        <strain evidence="3">Irish</strain>
        <tissue evidence="3">Whole body</tissue>
    </source>
</reference>
<feature type="domain" description="AAA-ATPase-like" evidence="2">
    <location>
        <begin position="112"/>
        <end position="251"/>
    </location>
</feature>
<sequence>MESPTSKRLKMSDHEMNEPTQTSSNTTETREINTNYSYYDCHYNQPFYVDKTLLIEELLHIHHVLICAPPGFGKTLNMDMARKFVEIEVDEDGKAIELDVDEDKRCLKEVQTKSKNFKLFQGKNILRKKEFVFQHFGKYPTIHVDFSELVGHDFEEILVNFRKIINKAFRKHAYLEKSSMMYPGSGRKELFMRYFDPVKCASLRKMDVERGLDFLARILHKYYGKAVYMFIDNLDVPVSTMVYENMMSTEDKEDTIKLLQNITGDLLKGNEFVERSLTNACLIFCTLILQRANNISHSAFLSDPMFYKFYGFDEAEVKYLLEKAGRLEDFNEIKEKYNGYNTTLGNGTYIEVYNSWAILNYLKTGNFDVYWPASILDKIKQTIGLVKIRPKIAQIMSNEDLGVKYCFMPNISVIESLSKILCRNEVDKDSDVDFFIQILNEQGFLSSTHEEFDLFSKIPNKTVYSVVDETLGSIESINKYYNHSTELIEKLTDSFKDLARLRTEEAVHALAENIVALCGRERTLKSKYELQSVLDAYLSQKFKHVSVKCRTSLHAKCDTVLVIADLHVMLIIEYKSDRSTNVLDDAHQHISDRGYDTLAEEASLKEMFPEDTPTVKNRIYLEMTIGVFNDISIRYSFNNMEPNTVYKELLN</sequence>
<reference evidence="3" key="2">
    <citation type="submission" date="2023-03" db="EMBL/GenBank/DDBJ databases">
        <authorList>
            <person name="Inwood S.N."/>
            <person name="Skelly J.G."/>
            <person name="Guhlin J."/>
            <person name="Harrop T.W.R."/>
            <person name="Goldson S.G."/>
            <person name="Dearden P.K."/>
        </authorList>
    </citation>
    <scope>NUCLEOTIDE SEQUENCE</scope>
    <source>
        <strain evidence="3">Irish</strain>
        <tissue evidence="3">Whole body</tissue>
    </source>
</reference>
<accession>A0AA39KX99</accession>
<dbReference type="PANTHER" id="PTHR34825:SF1">
    <property type="entry name" value="AAA-ATPASE-LIKE DOMAIN-CONTAINING PROTEIN"/>
    <property type="match status" value="1"/>
</dbReference>
<gene>
    <name evidence="3" type="ORF">PV328_001404</name>
</gene>
<keyword evidence="4" id="KW-1185">Reference proteome</keyword>
<feature type="region of interest" description="Disordered" evidence="1">
    <location>
        <begin position="1"/>
        <end position="29"/>
    </location>
</feature>
<dbReference type="AlphaFoldDB" id="A0AA39KX99"/>
<dbReference type="EMBL" id="JAQQBS010000001">
    <property type="protein sequence ID" value="KAK0177338.1"/>
    <property type="molecule type" value="Genomic_DNA"/>
</dbReference>
<comment type="caution">
    <text evidence="3">The sequence shown here is derived from an EMBL/GenBank/DDBJ whole genome shotgun (WGS) entry which is preliminary data.</text>
</comment>
<evidence type="ECO:0000313" key="3">
    <source>
        <dbReference type="EMBL" id="KAK0177338.1"/>
    </source>
</evidence>
<evidence type="ECO:0000313" key="4">
    <source>
        <dbReference type="Proteomes" id="UP001168990"/>
    </source>
</evidence>